<evidence type="ECO:0000313" key="8">
    <source>
        <dbReference type="EMBL" id="MCY1008295.1"/>
    </source>
</evidence>
<accession>A0A9X3ESB4</accession>
<feature type="region of interest" description="Disordered" evidence="5">
    <location>
        <begin position="83"/>
        <end position="102"/>
    </location>
</feature>
<evidence type="ECO:0000256" key="4">
    <source>
        <dbReference type="ARBA" id="ARBA00022840"/>
    </source>
</evidence>
<keyword evidence="4" id="KW-0067">ATP-binding</keyword>
<feature type="compositionally biased region" description="Basic residues" evidence="5">
    <location>
        <begin position="682"/>
        <end position="695"/>
    </location>
</feature>
<keyword evidence="6" id="KW-1133">Transmembrane helix</keyword>
<keyword evidence="6" id="KW-0812">Transmembrane</keyword>
<dbReference type="PROSITE" id="PS50011">
    <property type="entry name" value="PROTEIN_KINASE_DOM"/>
    <property type="match status" value="1"/>
</dbReference>
<dbReference type="AlphaFoldDB" id="A0A9X3ESB4"/>
<reference evidence="8" key="1">
    <citation type="submission" date="2022-11" db="EMBL/GenBank/DDBJ databases">
        <title>Minimal conservation of predation-associated metabolite biosynthetic gene clusters underscores biosynthetic potential of Myxococcota including descriptions for ten novel species: Archangium lansinium sp. nov., Myxococcus landrumus sp. nov., Nannocystis bai.</title>
        <authorList>
            <person name="Ahearne A."/>
            <person name="Stevens C."/>
            <person name="Phillips K."/>
        </authorList>
    </citation>
    <scope>NUCLEOTIDE SEQUENCE</scope>
    <source>
        <strain evidence="8">Na p29</strain>
    </source>
</reference>
<feature type="compositionally biased region" description="Basic and acidic residues" evidence="5">
    <location>
        <begin position="536"/>
        <end position="550"/>
    </location>
</feature>
<proteinExistence type="predicted"/>
<feature type="compositionally biased region" description="Basic residues" evidence="5">
    <location>
        <begin position="621"/>
        <end position="636"/>
    </location>
</feature>
<comment type="caution">
    <text evidence="8">The sequence shown here is derived from an EMBL/GenBank/DDBJ whole genome shotgun (WGS) entry which is preliminary data.</text>
</comment>
<feature type="transmembrane region" description="Helical" evidence="6">
    <location>
        <begin position="446"/>
        <end position="466"/>
    </location>
</feature>
<evidence type="ECO:0000259" key="7">
    <source>
        <dbReference type="PROSITE" id="PS50011"/>
    </source>
</evidence>
<name>A0A9X3ESB4_9BACT</name>
<dbReference type="CDD" id="cd14014">
    <property type="entry name" value="STKc_PknB_like"/>
    <property type="match status" value="1"/>
</dbReference>
<dbReference type="Pfam" id="PF00069">
    <property type="entry name" value="Pkinase"/>
    <property type="match status" value="1"/>
</dbReference>
<dbReference type="EMBL" id="JAPNKE010000002">
    <property type="protein sequence ID" value="MCY1008295.1"/>
    <property type="molecule type" value="Genomic_DNA"/>
</dbReference>
<sequence length="695" mass="73432">MAKGAGMSAPAIPALPAGLGAEVVGAAERVGSELRCRVRLGDGRAAVLAWLAPELAREPAMRRRYVRDVARLRELDAPGVAPVLAAGPDDPRAPGAPPPWRLRLDPPGETLEQWLRRRAPAPVDEVVALAIGLCELLAGLHARGVVIRDLHPRLVVRGDDGLWLTDVGLARVDILSTRTASSLLLEGSPYAAPEQLARTALDPRADLYAVGVILYRGLTGLLPRGEGPAFLGEASPAPPRALRAEVPPELDALVMRCLSLEPGARPASARELAAALAGDGPAGASGARTICQHCGARLRLGQRLCLACGRVGVQFEHTPAGTCSVDLRAAKEDAEFFARLSGELQTLAEGEVPALNLVIGDARMYSKAELERRHALPLRLFADLSHETAERLRARLAAAKLRVAVVDRSPRATRRLAVRTFGWTGGITGALVAMFVALGVPMFVPIVFGSLGVMIALIVFLAASAAQKKQRPTFLRLRAAPAALPASDPLVARLAGLLTPETPAEVREIVGELALAVQRLVDHRAAARGARRARHDRGLADAAGRADRAAGRAPAQHRRRPGQARRGRAGAGAGRQRGPPRAARAPRGAAGRARPPARARGRARAVVPPPARGGAPAAPRGRARPRGARRRRRTRAARGPGAARARGGVSGSRMHERTCHEGHVRSGMPRALPAVRCERHGSSRGRARRAARPVL</sequence>
<evidence type="ECO:0000256" key="3">
    <source>
        <dbReference type="ARBA" id="ARBA00022777"/>
    </source>
</evidence>
<dbReference type="PANTHER" id="PTHR43289:SF6">
    <property type="entry name" value="SERINE_THREONINE-PROTEIN KINASE NEKL-3"/>
    <property type="match status" value="1"/>
</dbReference>
<keyword evidence="9" id="KW-1185">Reference proteome</keyword>
<dbReference type="InterPro" id="IPR000719">
    <property type="entry name" value="Prot_kinase_dom"/>
</dbReference>
<evidence type="ECO:0000256" key="1">
    <source>
        <dbReference type="ARBA" id="ARBA00022679"/>
    </source>
</evidence>
<dbReference type="SMART" id="SM00220">
    <property type="entry name" value="S_TKc"/>
    <property type="match status" value="1"/>
</dbReference>
<feature type="region of interest" description="Disordered" evidence="5">
    <location>
        <begin position="526"/>
        <end position="667"/>
    </location>
</feature>
<keyword evidence="6" id="KW-0472">Membrane</keyword>
<dbReference type="Gene3D" id="1.10.510.10">
    <property type="entry name" value="Transferase(Phosphotransferase) domain 1"/>
    <property type="match status" value="1"/>
</dbReference>
<keyword evidence="3 8" id="KW-0418">Kinase</keyword>
<protein>
    <submittedName>
        <fullName evidence="8">Serine/threonine-protein kinase</fullName>
    </submittedName>
</protein>
<evidence type="ECO:0000256" key="5">
    <source>
        <dbReference type="SAM" id="MobiDB-lite"/>
    </source>
</evidence>
<feature type="compositionally biased region" description="Low complexity" evidence="5">
    <location>
        <begin position="576"/>
        <end position="594"/>
    </location>
</feature>
<evidence type="ECO:0000256" key="2">
    <source>
        <dbReference type="ARBA" id="ARBA00022741"/>
    </source>
</evidence>
<feature type="compositionally biased region" description="Basic residues" evidence="5">
    <location>
        <begin position="555"/>
        <end position="568"/>
    </location>
</feature>
<dbReference type="InterPro" id="IPR011009">
    <property type="entry name" value="Kinase-like_dom_sf"/>
</dbReference>
<dbReference type="GO" id="GO:0005524">
    <property type="term" value="F:ATP binding"/>
    <property type="evidence" value="ECO:0007669"/>
    <property type="project" value="UniProtKB-KW"/>
</dbReference>
<dbReference type="RefSeq" id="WP_267770930.1">
    <property type="nucleotide sequence ID" value="NZ_JAPNKE010000002.1"/>
</dbReference>
<feature type="compositionally biased region" description="Basic and acidic residues" evidence="5">
    <location>
        <begin position="653"/>
        <end position="664"/>
    </location>
</feature>
<dbReference type="GO" id="GO:0004674">
    <property type="term" value="F:protein serine/threonine kinase activity"/>
    <property type="evidence" value="ECO:0007669"/>
    <property type="project" value="TreeGrafter"/>
</dbReference>
<feature type="transmembrane region" description="Helical" evidence="6">
    <location>
        <begin position="421"/>
        <end position="440"/>
    </location>
</feature>
<feature type="domain" description="Protein kinase" evidence="7">
    <location>
        <begin position="9"/>
        <end position="277"/>
    </location>
</feature>
<gene>
    <name evidence="8" type="ORF">OV079_22575</name>
</gene>
<keyword evidence="2" id="KW-0547">Nucleotide-binding</keyword>
<evidence type="ECO:0000313" key="9">
    <source>
        <dbReference type="Proteomes" id="UP001150924"/>
    </source>
</evidence>
<feature type="compositionally biased region" description="Low complexity" evidence="5">
    <location>
        <begin position="637"/>
        <end position="647"/>
    </location>
</feature>
<keyword evidence="1" id="KW-0808">Transferase</keyword>
<evidence type="ECO:0000256" key="6">
    <source>
        <dbReference type="SAM" id="Phobius"/>
    </source>
</evidence>
<dbReference type="Proteomes" id="UP001150924">
    <property type="component" value="Unassembled WGS sequence"/>
</dbReference>
<dbReference type="PANTHER" id="PTHR43289">
    <property type="entry name" value="MITOGEN-ACTIVATED PROTEIN KINASE KINASE KINASE 20-RELATED"/>
    <property type="match status" value="1"/>
</dbReference>
<organism evidence="8 9">
    <name type="scientific">Nannocystis pusilla</name>
    <dbReference type="NCBI Taxonomy" id="889268"/>
    <lineage>
        <taxon>Bacteria</taxon>
        <taxon>Pseudomonadati</taxon>
        <taxon>Myxococcota</taxon>
        <taxon>Polyangia</taxon>
        <taxon>Nannocystales</taxon>
        <taxon>Nannocystaceae</taxon>
        <taxon>Nannocystis</taxon>
    </lineage>
</organism>
<dbReference type="SUPFAM" id="SSF56112">
    <property type="entry name" value="Protein kinase-like (PK-like)"/>
    <property type="match status" value="1"/>
</dbReference>
<feature type="region of interest" description="Disordered" evidence="5">
    <location>
        <begin position="676"/>
        <end position="695"/>
    </location>
</feature>